<proteinExistence type="inferred from homology"/>
<dbReference type="InterPro" id="IPR012674">
    <property type="entry name" value="Calycin"/>
</dbReference>
<dbReference type="GO" id="GO:0006950">
    <property type="term" value="P:response to stress"/>
    <property type="evidence" value="ECO:0007669"/>
    <property type="project" value="UniProtKB-ARBA"/>
</dbReference>
<dbReference type="CDD" id="cd19438">
    <property type="entry name" value="lipocalin_Blc-like"/>
    <property type="match status" value="1"/>
</dbReference>
<dbReference type="PANTHER" id="PTHR10612">
    <property type="entry name" value="APOLIPOPROTEIN D"/>
    <property type="match status" value="1"/>
</dbReference>
<dbReference type="PRINTS" id="PR01171">
    <property type="entry name" value="BCTLIPOCALIN"/>
</dbReference>
<name>A0A562B9K4_9BURK</name>
<sequence length="205" mass="22999">MNNTHRMTALAAVAGIGAAALWYSRTRGPVYNPHVPEPNKDVELDTYMGRWYEMARYENRFERGCDGVTAEYTLRHDGLIDIVNRSASDAQGKPRQSHGKARVVQDSRNAKLEVSFFGPFYVGDYWVLDHAEDYQWSIVGEPSGRYLWILTRMPDPDPELRSMLVHRVAELGYDPSQLRMTDQSVHAGHGNGHAGPAEPSPAMPG</sequence>
<evidence type="ECO:0000313" key="6">
    <source>
        <dbReference type="Proteomes" id="UP000318141"/>
    </source>
</evidence>
<comment type="subcellular location">
    <subcellularLocation>
        <location evidence="2">Cell outer membrane</location>
    </subcellularLocation>
</comment>
<dbReference type="GO" id="GO:0008289">
    <property type="term" value="F:lipid binding"/>
    <property type="evidence" value="ECO:0007669"/>
    <property type="project" value="UniProtKB-UniRule"/>
</dbReference>
<feature type="region of interest" description="Disordered" evidence="3">
    <location>
        <begin position="183"/>
        <end position="205"/>
    </location>
</feature>
<dbReference type="InterPro" id="IPR000566">
    <property type="entry name" value="Lipocln_cytosolic_FA-bd_dom"/>
</dbReference>
<dbReference type="SUPFAM" id="SSF50814">
    <property type="entry name" value="Lipocalins"/>
    <property type="match status" value="1"/>
</dbReference>
<evidence type="ECO:0000256" key="1">
    <source>
        <dbReference type="ARBA" id="ARBA00006889"/>
    </source>
</evidence>
<keyword evidence="2" id="KW-0998">Cell outer membrane</keyword>
<evidence type="ECO:0000313" key="5">
    <source>
        <dbReference type="EMBL" id="TWG81698.1"/>
    </source>
</evidence>
<comment type="subunit">
    <text evidence="2">Homodimer.</text>
</comment>
<dbReference type="EMBL" id="VLJN01000034">
    <property type="protein sequence ID" value="TWG81698.1"/>
    <property type="molecule type" value="Genomic_DNA"/>
</dbReference>
<dbReference type="Proteomes" id="UP000318141">
    <property type="component" value="Unassembled WGS sequence"/>
</dbReference>
<dbReference type="PIRSF" id="PIRSF036893">
    <property type="entry name" value="Lipocalin_ApoD"/>
    <property type="match status" value="1"/>
</dbReference>
<dbReference type="InterPro" id="IPR002446">
    <property type="entry name" value="Lipocalin_bac"/>
</dbReference>
<keyword evidence="2" id="KW-0446">Lipid-binding</keyword>
<protein>
    <recommendedName>
        <fullName evidence="2">Outer membrane lipoprotein Blc</fullName>
    </recommendedName>
</protein>
<dbReference type="GO" id="GO:0009279">
    <property type="term" value="C:cell outer membrane"/>
    <property type="evidence" value="ECO:0007669"/>
    <property type="project" value="UniProtKB-SubCell"/>
</dbReference>
<comment type="function">
    <text evidence="2">Involved in the storage or transport of lipids necessary for membrane maintenance under stressful conditions. Displays a binding preference for lysophospholipids.</text>
</comment>
<organism evidence="5 6">
    <name type="scientific">Cupriavidus gilardii J11</name>
    <dbReference type="NCBI Taxonomy" id="936133"/>
    <lineage>
        <taxon>Bacteria</taxon>
        <taxon>Pseudomonadati</taxon>
        <taxon>Pseudomonadota</taxon>
        <taxon>Betaproteobacteria</taxon>
        <taxon>Burkholderiales</taxon>
        <taxon>Burkholderiaceae</taxon>
        <taxon>Cupriavidus</taxon>
    </lineage>
</organism>
<feature type="domain" description="Lipocalin/cytosolic fatty-acid binding" evidence="4">
    <location>
        <begin position="42"/>
        <end position="183"/>
    </location>
</feature>
<accession>A0A562B9K4</accession>
<dbReference type="Pfam" id="PF08212">
    <property type="entry name" value="Lipocalin_2"/>
    <property type="match status" value="1"/>
</dbReference>
<dbReference type="InterPro" id="IPR047202">
    <property type="entry name" value="Lipocalin_Blc-like_dom"/>
</dbReference>
<keyword evidence="2" id="KW-0472">Membrane</keyword>
<comment type="similarity">
    <text evidence="1 2">Belongs to the calycin superfamily. Lipocalin family.</text>
</comment>
<evidence type="ECO:0000259" key="4">
    <source>
        <dbReference type="Pfam" id="PF08212"/>
    </source>
</evidence>
<dbReference type="OrthoDB" id="9793905at2"/>
<keyword evidence="6" id="KW-1185">Reference proteome</keyword>
<dbReference type="PANTHER" id="PTHR10612:SF34">
    <property type="entry name" value="APOLIPOPROTEIN D"/>
    <property type="match status" value="1"/>
</dbReference>
<dbReference type="InterPro" id="IPR022271">
    <property type="entry name" value="Lipocalin_ApoD"/>
</dbReference>
<gene>
    <name evidence="5" type="ORF">L602_000400000170</name>
</gene>
<comment type="caution">
    <text evidence="5">The sequence shown here is derived from an EMBL/GenBank/DDBJ whole genome shotgun (WGS) entry which is preliminary data.</text>
</comment>
<dbReference type="AlphaFoldDB" id="A0A562B9K4"/>
<evidence type="ECO:0000256" key="2">
    <source>
        <dbReference type="PIRNR" id="PIRNR036893"/>
    </source>
</evidence>
<dbReference type="Gene3D" id="2.40.128.20">
    <property type="match status" value="1"/>
</dbReference>
<evidence type="ECO:0000256" key="3">
    <source>
        <dbReference type="SAM" id="MobiDB-lite"/>
    </source>
</evidence>
<reference evidence="5 6" key="1">
    <citation type="submission" date="2019-07" db="EMBL/GenBank/DDBJ databases">
        <title>Genome sequencing of lignin-degrading bacterial isolates.</title>
        <authorList>
            <person name="Gladden J."/>
        </authorList>
    </citation>
    <scope>NUCLEOTIDE SEQUENCE [LARGE SCALE GENOMIC DNA]</scope>
    <source>
        <strain evidence="5 6">J11</strain>
    </source>
</reference>
<keyword evidence="2 5" id="KW-0449">Lipoprotein</keyword>